<dbReference type="InterPro" id="IPR021398">
    <property type="entry name" value="DUF3037"/>
</dbReference>
<organism evidence="1 2">
    <name type="scientific">Flavipsychrobacter stenotrophus</name>
    <dbReference type="NCBI Taxonomy" id="2077091"/>
    <lineage>
        <taxon>Bacteria</taxon>
        <taxon>Pseudomonadati</taxon>
        <taxon>Bacteroidota</taxon>
        <taxon>Chitinophagia</taxon>
        <taxon>Chitinophagales</taxon>
        <taxon>Chitinophagaceae</taxon>
        <taxon>Flavipsychrobacter</taxon>
    </lineage>
</organism>
<name>A0A2S7SYH3_9BACT</name>
<gene>
    <name evidence="1" type="ORF">CJD36_007205</name>
</gene>
<proteinExistence type="predicted"/>
<dbReference type="AlphaFoldDB" id="A0A2S7SYH3"/>
<evidence type="ECO:0000313" key="2">
    <source>
        <dbReference type="Proteomes" id="UP000239872"/>
    </source>
</evidence>
<dbReference type="RefSeq" id="WP_105038456.1">
    <property type="nucleotide sequence ID" value="NZ_PPSL01000002.1"/>
</dbReference>
<keyword evidence="2" id="KW-1185">Reference proteome</keyword>
<dbReference type="EMBL" id="PPSL01000002">
    <property type="protein sequence ID" value="PQJ11576.1"/>
    <property type="molecule type" value="Genomic_DNA"/>
</dbReference>
<dbReference type="Proteomes" id="UP000239872">
    <property type="component" value="Unassembled WGS sequence"/>
</dbReference>
<dbReference type="Pfam" id="PF11236">
    <property type="entry name" value="DUF3037"/>
    <property type="match status" value="1"/>
</dbReference>
<accession>A0A2S7SYH3</accession>
<dbReference type="OrthoDB" id="9803207at2"/>
<protein>
    <submittedName>
        <fullName evidence="1">DUF3037 domain-containing protein</fullName>
    </submittedName>
</protein>
<sequence>MQDKHLYEYAVIRIVPQVEREEFVNVGVVLYCRQKKFLKAIYHIDRDRLTAFSPALDIDDVSCYLQSFEKICAGGKLAGPIGEFAVAERFRWLTATRSTVVQSSKVHPGFCSDPEITLTLLYQQLVL</sequence>
<comment type="caution">
    <text evidence="1">The sequence shown here is derived from an EMBL/GenBank/DDBJ whole genome shotgun (WGS) entry which is preliminary data.</text>
</comment>
<reference evidence="1 2" key="1">
    <citation type="submission" date="2018-01" db="EMBL/GenBank/DDBJ databases">
        <title>A novel member of the phylum Bacteroidetes isolated from glacier ice.</title>
        <authorList>
            <person name="Liu Q."/>
            <person name="Xin Y.-H."/>
        </authorList>
    </citation>
    <scope>NUCLEOTIDE SEQUENCE [LARGE SCALE GENOMIC DNA]</scope>
    <source>
        <strain evidence="1 2">RB1R16</strain>
    </source>
</reference>
<evidence type="ECO:0000313" key="1">
    <source>
        <dbReference type="EMBL" id="PQJ11576.1"/>
    </source>
</evidence>